<accession>A0A8S4QM80</accession>
<dbReference type="GO" id="GO:0008113">
    <property type="term" value="F:peptide-methionine (S)-S-oxide reductase activity"/>
    <property type="evidence" value="ECO:0007669"/>
    <property type="project" value="UniProtKB-EC"/>
</dbReference>
<dbReference type="Gene3D" id="3.30.1060.10">
    <property type="entry name" value="Peptide methionine sulphoxide reductase MsrA"/>
    <property type="match status" value="1"/>
</dbReference>
<name>A0A8S4QM80_9NEOP</name>
<evidence type="ECO:0000313" key="7">
    <source>
        <dbReference type="EMBL" id="CAH2216400.1"/>
    </source>
</evidence>
<feature type="chain" id="PRO_5035881232" description="peptide-methionine (S)-S-oxide reductase" evidence="5">
    <location>
        <begin position="25"/>
        <end position="71"/>
    </location>
</feature>
<feature type="signal peptide" evidence="5">
    <location>
        <begin position="1"/>
        <end position="24"/>
    </location>
</feature>
<dbReference type="Proteomes" id="UP000838756">
    <property type="component" value="Unassembled WGS sequence"/>
</dbReference>
<feature type="domain" description="Peptide methionine sulphoxide reductase MsrA" evidence="6">
    <location>
        <begin position="31"/>
        <end position="60"/>
    </location>
</feature>
<feature type="non-terminal residue" evidence="7">
    <location>
        <position position="1"/>
    </location>
</feature>
<dbReference type="InterPro" id="IPR002569">
    <property type="entry name" value="Met_Sox_Rdtase_MsrA_dom"/>
</dbReference>
<evidence type="ECO:0000259" key="6">
    <source>
        <dbReference type="Pfam" id="PF01625"/>
    </source>
</evidence>
<evidence type="ECO:0000256" key="5">
    <source>
        <dbReference type="SAM" id="SignalP"/>
    </source>
</evidence>
<sequence length="71" mass="8298">AKAILVKFEHLAVLRLFYWPTALPCTNNICGDHTEVIELDYDPKTATYEELLDMFWANHEYGLTTKLKRQP</sequence>
<dbReference type="InterPro" id="IPR036509">
    <property type="entry name" value="Met_Sox_Rdtase_MsrA_sf"/>
</dbReference>
<comment type="similarity">
    <text evidence="1">Belongs to the MsrA Met sulfoxide reductase family.</text>
</comment>
<comment type="caution">
    <text evidence="7">The sequence shown here is derived from an EMBL/GenBank/DDBJ whole genome shotgun (WGS) entry which is preliminary data.</text>
</comment>
<evidence type="ECO:0000313" key="8">
    <source>
        <dbReference type="Proteomes" id="UP000838756"/>
    </source>
</evidence>
<dbReference type="EMBL" id="CAKXAJ010015325">
    <property type="protein sequence ID" value="CAH2216400.1"/>
    <property type="molecule type" value="Genomic_DNA"/>
</dbReference>
<protein>
    <recommendedName>
        <fullName evidence="2">peptide-methionine (S)-S-oxide reductase</fullName>
        <ecNumber evidence="2">1.8.4.11</ecNumber>
    </recommendedName>
    <alternativeName>
        <fullName evidence="4">Peptide-methionine (S)-S-oxide reductase</fullName>
    </alternativeName>
</protein>
<dbReference type="Pfam" id="PF01625">
    <property type="entry name" value="PMSR"/>
    <property type="match status" value="1"/>
</dbReference>
<evidence type="ECO:0000256" key="1">
    <source>
        <dbReference type="ARBA" id="ARBA00005591"/>
    </source>
</evidence>
<dbReference type="AlphaFoldDB" id="A0A8S4QM80"/>
<reference evidence="7" key="1">
    <citation type="submission" date="2022-03" db="EMBL/GenBank/DDBJ databases">
        <authorList>
            <person name="Lindestad O."/>
        </authorList>
    </citation>
    <scope>NUCLEOTIDE SEQUENCE</scope>
</reference>
<gene>
    <name evidence="7" type="primary">jg2</name>
    <name evidence="7" type="ORF">PAEG_LOCUS4448</name>
</gene>
<organism evidence="7 8">
    <name type="scientific">Pararge aegeria aegeria</name>
    <dbReference type="NCBI Taxonomy" id="348720"/>
    <lineage>
        <taxon>Eukaryota</taxon>
        <taxon>Metazoa</taxon>
        <taxon>Ecdysozoa</taxon>
        <taxon>Arthropoda</taxon>
        <taxon>Hexapoda</taxon>
        <taxon>Insecta</taxon>
        <taxon>Pterygota</taxon>
        <taxon>Neoptera</taxon>
        <taxon>Endopterygota</taxon>
        <taxon>Lepidoptera</taxon>
        <taxon>Glossata</taxon>
        <taxon>Ditrysia</taxon>
        <taxon>Papilionoidea</taxon>
        <taxon>Nymphalidae</taxon>
        <taxon>Satyrinae</taxon>
        <taxon>Satyrini</taxon>
        <taxon>Parargina</taxon>
        <taxon>Pararge</taxon>
    </lineage>
</organism>
<dbReference type="SUPFAM" id="SSF55068">
    <property type="entry name" value="Peptide methionine sulfoxide reductase"/>
    <property type="match status" value="1"/>
</dbReference>
<evidence type="ECO:0000256" key="4">
    <source>
        <dbReference type="ARBA" id="ARBA00030643"/>
    </source>
</evidence>
<evidence type="ECO:0000256" key="2">
    <source>
        <dbReference type="ARBA" id="ARBA00012502"/>
    </source>
</evidence>
<dbReference type="EC" id="1.8.4.11" evidence="2"/>
<keyword evidence="3" id="KW-0560">Oxidoreductase</keyword>
<keyword evidence="5" id="KW-0732">Signal</keyword>
<evidence type="ECO:0000256" key="3">
    <source>
        <dbReference type="ARBA" id="ARBA00023002"/>
    </source>
</evidence>
<keyword evidence="8" id="KW-1185">Reference proteome</keyword>
<dbReference type="OrthoDB" id="77405at2759"/>
<proteinExistence type="inferred from homology"/>